<dbReference type="Proteomes" id="UP001055105">
    <property type="component" value="Unassembled WGS sequence"/>
</dbReference>
<sequence>MKKIGNILIVMFAALSMIRCGDFLDVQQYVKDMQQYDSIFVRENTTKQWLWEVYSSLSSTPSLSNGALYFASDEAIYNDANASCELYQNGQYSSTNPVWEDRYNAMYVGIRTASIFIHNVHRCLEVSSAERERMEGEARFLRAYFYFTLMRQYGPVPIVPDEGQDISLDYEELALPRATIDEMVDFMLSDLERAARILPSEYASTWVGRATQGAALALRAKILLYAASPLFNGNTDLFNVKDNEGRNLIPQEKDIRKWARAAAAAKEVIEMGLYELITVRATATTAPLAPNVPTAAFPEGAGGIDPFESYAQLFNGETPVTLNNEFIFMRQSGADVNSFVYKAFPYSHNGTNNMAATLKQVNAYYMRDGRDKDQASSEYPYYTSGFTTGDTNDPFVPNDCHRMWLNREPRFYASIAYNGCIWENGTADQRYQNFRCNYYRAGQDGKQLSRPYNFPLTGIGIKKYYDPDDSWDEGGRTTYKPHPEIRYADVLLWYAEALNELPDGEAYEFNHVIYDEPFIVKRDVNEIRKAFRQVRFRAGLPDLTDAEYRSPDTFRDKLKRERQIEFFMEGSRYFDLRRWKDAATEENEAVMGMNVDMKGSGTQKERFYETTPTQITKVFMDKMYLWPFTDDELKRNTKLTQNPGW</sequence>
<dbReference type="Gene3D" id="1.25.40.390">
    <property type="match status" value="1"/>
</dbReference>
<feature type="domain" description="RagB/SusD" evidence="6">
    <location>
        <begin position="338"/>
        <end position="645"/>
    </location>
</feature>
<keyword evidence="5" id="KW-0998">Cell outer membrane</keyword>
<evidence type="ECO:0000259" key="7">
    <source>
        <dbReference type="Pfam" id="PF14322"/>
    </source>
</evidence>
<comment type="similarity">
    <text evidence="2">Belongs to the SusD family.</text>
</comment>
<evidence type="ECO:0000256" key="3">
    <source>
        <dbReference type="ARBA" id="ARBA00022729"/>
    </source>
</evidence>
<evidence type="ECO:0000256" key="1">
    <source>
        <dbReference type="ARBA" id="ARBA00004442"/>
    </source>
</evidence>
<keyword evidence="4" id="KW-0472">Membrane</keyword>
<dbReference type="InterPro" id="IPR012944">
    <property type="entry name" value="SusD_RagB_dom"/>
</dbReference>
<dbReference type="Pfam" id="PF07980">
    <property type="entry name" value="SusD_RagB"/>
    <property type="match status" value="1"/>
</dbReference>
<evidence type="ECO:0000259" key="6">
    <source>
        <dbReference type="Pfam" id="PF07980"/>
    </source>
</evidence>
<feature type="domain" description="SusD-like N-terminal" evidence="7">
    <location>
        <begin position="22"/>
        <end position="224"/>
    </location>
</feature>
<evidence type="ECO:0000313" key="9">
    <source>
        <dbReference type="Proteomes" id="UP001055105"/>
    </source>
</evidence>
<dbReference type="GO" id="GO:0009279">
    <property type="term" value="C:cell outer membrane"/>
    <property type="evidence" value="ECO:0007669"/>
    <property type="project" value="UniProtKB-SubCell"/>
</dbReference>
<reference evidence="8" key="1">
    <citation type="submission" date="2022-01" db="EMBL/GenBank/DDBJ databases">
        <title>Novel bile acid biosynthetic pathways are enriched in the microbiome of centenarians.</title>
        <authorList>
            <person name="Sato Y."/>
            <person name="Atarashi K."/>
            <person name="Plichta R.D."/>
            <person name="Arai Y."/>
            <person name="Sasajima S."/>
            <person name="Kearney M.S."/>
            <person name="Suda W."/>
            <person name="Takeshita K."/>
            <person name="Sasaki T."/>
            <person name="Okamoto S."/>
            <person name="Skelly N.A."/>
            <person name="Okamura Y."/>
            <person name="Vlamakis H."/>
            <person name="Li Y."/>
            <person name="Tanoue T."/>
            <person name="Takei H."/>
            <person name="Nittono H."/>
            <person name="Narushima S."/>
            <person name="Irie J."/>
            <person name="Itoh H."/>
            <person name="Moriya K."/>
            <person name="Sugiura Y."/>
            <person name="Suematsu M."/>
            <person name="Moritoki N."/>
            <person name="Shibata S."/>
            <person name="Littman R.D."/>
            <person name="Fischbach A.M."/>
            <person name="Uwamino Y."/>
            <person name="Inoue T."/>
            <person name="Honda A."/>
            <person name="Hattori M."/>
            <person name="Murai T."/>
            <person name="Xavier J.R."/>
            <person name="Hirose N."/>
            <person name="Honda K."/>
        </authorList>
    </citation>
    <scope>NUCLEOTIDE SEQUENCE</scope>
    <source>
        <strain evidence="8">CE91-St16</strain>
    </source>
</reference>
<evidence type="ECO:0000313" key="8">
    <source>
        <dbReference type="EMBL" id="GKI17354.1"/>
    </source>
</evidence>
<dbReference type="RefSeq" id="WP_195290242.1">
    <property type="nucleotide sequence ID" value="NZ_AP025581.1"/>
</dbReference>
<evidence type="ECO:0000256" key="4">
    <source>
        <dbReference type="ARBA" id="ARBA00023136"/>
    </source>
</evidence>
<comment type="subcellular location">
    <subcellularLocation>
        <location evidence="1">Cell outer membrane</location>
    </subcellularLocation>
</comment>
<dbReference type="GeneID" id="79838100"/>
<dbReference type="Pfam" id="PF14322">
    <property type="entry name" value="SusD-like_3"/>
    <property type="match status" value="1"/>
</dbReference>
<accession>A0AA37KPR9</accession>
<comment type="caution">
    <text evidence="8">The sequence shown here is derived from an EMBL/GenBank/DDBJ whole genome shotgun (WGS) entry which is preliminary data.</text>
</comment>
<dbReference type="InterPro" id="IPR011990">
    <property type="entry name" value="TPR-like_helical_dom_sf"/>
</dbReference>
<keyword evidence="3" id="KW-0732">Signal</keyword>
<dbReference type="SUPFAM" id="SSF48452">
    <property type="entry name" value="TPR-like"/>
    <property type="match status" value="1"/>
</dbReference>
<protein>
    <submittedName>
        <fullName evidence="8">Membrane protein</fullName>
    </submittedName>
</protein>
<gene>
    <name evidence="8" type="ORF">CE91St16_02620</name>
</gene>
<evidence type="ECO:0000256" key="5">
    <source>
        <dbReference type="ARBA" id="ARBA00023237"/>
    </source>
</evidence>
<dbReference type="AlphaFoldDB" id="A0AA37KPR9"/>
<dbReference type="InterPro" id="IPR033985">
    <property type="entry name" value="SusD-like_N"/>
</dbReference>
<proteinExistence type="inferred from homology"/>
<organism evidence="8 9">
    <name type="scientific">Alistipes finegoldii</name>
    <dbReference type="NCBI Taxonomy" id="214856"/>
    <lineage>
        <taxon>Bacteria</taxon>
        <taxon>Pseudomonadati</taxon>
        <taxon>Bacteroidota</taxon>
        <taxon>Bacteroidia</taxon>
        <taxon>Bacteroidales</taxon>
        <taxon>Rikenellaceae</taxon>
        <taxon>Alistipes</taxon>
    </lineage>
</organism>
<name>A0AA37KPR9_9BACT</name>
<dbReference type="EMBL" id="BQOL01000001">
    <property type="protein sequence ID" value="GKI17354.1"/>
    <property type="molecule type" value="Genomic_DNA"/>
</dbReference>
<evidence type="ECO:0000256" key="2">
    <source>
        <dbReference type="ARBA" id="ARBA00006275"/>
    </source>
</evidence>